<dbReference type="Pfam" id="PF00011">
    <property type="entry name" value="HSP20"/>
    <property type="match status" value="1"/>
</dbReference>
<dbReference type="SUPFAM" id="SSF49764">
    <property type="entry name" value="HSP20-like chaperones"/>
    <property type="match status" value="1"/>
</dbReference>
<dbReference type="CDD" id="cd06464">
    <property type="entry name" value="ACD_sHsps-like"/>
    <property type="match status" value="1"/>
</dbReference>
<dbReference type="PANTHER" id="PTHR11527">
    <property type="entry name" value="HEAT-SHOCK PROTEIN 20 FAMILY MEMBER"/>
    <property type="match status" value="1"/>
</dbReference>
<dbReference type="InterPro" id="IPR002068">
    <property type="entry name" value="A-crystallin/Hsp20_dom"/>
</dbReference>
<evidence type="ECO:0000256" key="1">
    <source>
        <dbReference type="PROSITE-ProRule" id="PRU00285"/>
    </source>
</evidence>
<evidence type="ECO:0000256" key="2">
    <source>
        <dbReference type="RuleBase" id="RU003616"/>
    </source>
</evidence>
<dbReference type="Gene3D" id="2.60.40.790">
    <property type="match status" value="1"/>
</dbReference>
<evidence type="ECO:0000259" key="3">
    <source>
        <dbReference type="PROSITE" id="PS01031"/>
    </source>
</evidence>
<dbReference type="RefSeq" id="WP_276093113.1">
    <property type="nucleotide sequence ID" value="NZ_JARJBC010000005.1"/>
</dbReference>
<feature type="domain" description="SHSP" evidence="3">
    <location>
        <begin position="30"/>
        <end position="140"/>
    </location>
</feature>
<accession>A0ABT5ZIB4</accession>
<dbReference type="InterPro" id="IPR031107">
    <property type="entry name" value="Small_HSP"/>
</dbReference>
<name>A0ABT5ZIB4_9ACTN</name>
<gene>
    <name evidence="4" type="ORF">P3G67_10050</name>
</gene>
<sequence length="142" mass="16031">MNHVVERRQKRPFALQDVFDWFETGLPGLHPPGLHSIRVEERSTDDAYIVRAELPGIDPDKDVEITVDNGMLTLRAERTERTEDVRHSEFRYGAFSRSLRLPPGARPDNATADYKDGVLTITVPVSERAASATKIPVRHEGK</sequence>
<dbReference type="Proteomes" id="UP001216579">
    <property type="component" value="Unassembled WGS sequence"/>
</dbReference>
<protein>
    <submittedName>
        <fullName evidence="4">Hsp20/alpha crystallin family protein</fullName>
    </submittedName>
</protein>
<dbReference type="PROSITE" id="PS01031">
    <property type="entry name" value="SHSP"/>
    <property type="match status" value="1"/>
</dbReference>
<proteinExistence type="inferred from homology"/>
<comment type="caution">
    <text evidence="4">The sequence shown here is derived from an EMBL/GenBank/DDBJ whole genome shotgun (WGS) entry which is preliminary data.</text>
</comment>
<organism evidence="4 5">
    <name type="scientific">Streptomyces silvisoli</name>
    <dbReference type="NCBI Taxonomy" id="3034235"/>
    <lineage>
        <taxon>Bacteria</taxon>
        <taxon>Bacillati</taxon>
        <taxon>Actinomycetota</taxon>
        <taxon>Actinomycetes</taxon>
        <taxon>Kitasatosporales</taxon>
        <taxon>Streptomycetaceae</taxon>
        <taxon>Streptomyces</taxon>
    </lineage>
</organism>
<comment type="similarity">
    <text evidence="1 2">Belongs to the small heat shock protein (HSP20) family.</text>
</comment>
<evidence type="ECO:0000313" key="4">
    <source>
        <dbReference type="EMBL" id="MDF3289578.1"/>
    </source>
</evidence>
<dbReference type="EMBL" id="JARJBC010000005">
    <property type="protein sequence ID" value="MDF3289578.1"/>
    <property type="molecule type" value="Genomic_DNA"/>
</dbReference>
<evidence type="ECO:0000313" key="5">
    <source>
        <dbReference type="Proteomes" id="UP001216579"/>
    </source>
</evidence>
<dbReference type="InterPro" id="IPR008978">
    <property type="entry name" value="HSP20-like_chaperone"/>
</dbReference>
<keyword evidence="5" id="KW-1185">Reference proteome</keyword>
<reference evidence="4 5" key="1">
    <citation type="submission" date="2023-03" db="EMBL/GenBank/DDBJ databases">
        <title>Draft genome sequence of Streptomyces sp. RB6PN23 isolated from peat swamp forest in Thailand.</title>
        <authorList>
            <person name="Klaysubun C."/>
            <person name="Duangmal K."/>
        </authorList>
    </citation>
    <scope>NUCLEOTIDE SEQUENCE [LARGE SCALE GENOMIC DNA]</scope>
    <source>
        <strain evidence="4 5">RB6PN23</strain>
    </source>
</reference>